<evidence type="ECO:0000256" key="4">
    <source>
        <dbReference type="ARBA" id="ARBA00022692"/>
    </source>
</evidence>
<keyword evidence="3" id="KW-1003">Cell membrane</keyword>
<dbReference type="STRING" id="650891.SAMN05216203_1607"/>
<protein>
    <submittedName>
        <fullName evidence="8">Membrane protein involved in the export of O-antigen and teichoic acid</fullName>
    </submittedName>
</protein>
<dbReference type="PANTHER" id="PTHR30250:SF10">
    <property type="entry name" value="LIPOPOLYSACCHARIDE BIOSYNTHESIS PROTEIN WZXC"/>
    <property type="match status" value="1"/>
</dbReference>
<dbReference type="GO" id="GO:0005886">
    <property type="term" value="C:plasma membrane"/>
    <property type="evidence" value="ECO:0007669"/>
    <property type="project" value="UniProtKB-SubCell"/>
</dbReference>
<comment type="similarity">
    <text evidence="2">Belongs to the polysaccharide synthase family.</text>
</comment>
<evidence type="ECO:0000256" key="2">
    <source>
        <dbReference type="ARBA" id="ARBA00007430"/>
    </source>
</evidence>
<keyword evidence="6 7" id="KW-0472">Membrane</keyword>
<organism evidence="8 9">
    <name type="scientific">Marinobacter daqiaonensis</name>
    <dbReference type="NCBI Taxonomy" id="650891"/>
    <lineage>
        <taxon>Bacteria</taxon>
        <taxon>Pseudomonadati</taxon>
        <taxon>Pseudomonadota</taxon>
        <taxon>Gammaproteobacteria</taxon>
        <taxon>Pseudomonadales</taxon>
        <taxon>Marinobacteraceae</taxon>
        <taxon>Marinobacter</taxon>
    </lineage>
</organism>
<name>A0A1I6HWA1_9GAMM</name>
<dbReference type="Pfam" id="PF13440">
    <property type="entry name" value="Polysacc_synt_3"/>
    <property type="match status" value="1"/>
</dbReference>
<dbReference type="AlphaFoldDB" id="A0A1I6HWA1"/>
<keyword evidence="5 7" id="KW-1133">Transmembrane helix</keyword>
<evidence type="ECO:0000256" key="3">
    <source>
        <dbReference type="ARBA" id="ARBA00022475"/>
    </source>
</evidence>
<dbReference type="PANTHER" id="PTHR30250">
    <property type="entry name" value="PST FAMILY PREDICTED COLANIC ACID TRANSPORTER"/>
    <property type="match status" value="1"/>
</dbReference>
<feature type="transmembrane region" description="Helical" evidence="7">
    <location>
        <begin position="41"/>
        <end position="64"/>
    </location>
</feature>
<feature type="transmembrane region" description="Helical" evidence="7">
    <location>
        <begin position="111"/>
        <end position="132"/>
    </location>
</feature>
<sequence length="481" mass="52432">MSQVRRAVIFSSITRYSVMLIGLVSMMAVARLLTPDEIGTFAIASGIVMLISEFRILGAGAYLVREVELTAEKVRAGLGLTILISWGLGFAILIVAPLAADFYELPPVATVFRILSLTFFLAPFISVPSALFSRDLKFNLLFRMQFFGAIVALVVTLSLIYAGLSFYSLAWGQVAGALSKCLIANLLLRPKAMAYLPSMTGVKAIASLGIFNSSAGILRKAVVVLPDMIIGKMGTTFEVGMFSRGMGFTQFVSETLMRGVSPVALPYLSGARREGGDVRFAYQRASVLLGGLVWPVLVVGSLASLPAIRLFFGDQWDAAAPLVAWLAIWAALRSVHWFSNDVLVAMHREKIMLIKDLVIFLLLVMGVIAAYPAGLERIAQVFMLVGFFEVFFITLVLRACIGLKPMAFASAWLPNLAIAAGCGVMTLVVRQLIDFELAPAWQPAVALTLVMPPLWLLLLYLLGHPLFKELRGVLLSFRRKK</sequence>
<feature type="transmembrane region" description="Helical" evidence="7">
    <location>
        <begin position="7"/>
        <end position="29"/>
    </location>
</feature>
<comment type="subcellular location">
    <subcellularLocation>
        <location evidence="1">Cell membrane</location>
        <topology evidence="1">Multi-pass membrane protein</topology>
    </subcellularLocation>
</comment>
<evidence type="ECO:0000256" key="6">
    <source>
        <dbReference type="ARBA" id="ARBA00023136"/>
    </source>
</evidence>
<feature type="transmembrane region" description="Helical" evidence="7">
    <location>
        <begin position="318"/>
        <end position="339"/>
    </location>
</feature>
<feature type="transmembrane region" description="Helical" evidence="7">
    <location>
        <begin position="170"/>
        <end position="188"/>
    </location>
</feature>
<feature type="transmembrane region" description="Helical" evidence="7">
    <location>
        <begin position="287"/>
        <end position="312"/>
    </location>
</feature>
<evidence type="ECO:0000256" key="1">
    <source>
        <dbReference type="ARBA" id="ARBA00004651"/>
    </source>
</evidence>
<dbReference type="InterPro" id="IPR050833">
    <property type="entry name" value="Poly_Biosynth_Transport"/>
</dbReference>
<gene>
    <name evidence="8" type="ORF">SAMN05216203_1607</name>
</gene>
<feature type="transmembrane region" description="Helical" evidence="7">
    <location>
        <begin position="76"/>
        <end position="99"/>
    </location>
</feature>
<dbReference type="EMBL" id="FOYW01000001">
    <property type="protein sequence ID" value="SFR58731.1"/>
    <property type="molecule type" value="Genomic_DNA"/>
</dbReference>
<feature type="transmembrane region" description="Helical" evidence="7">
    <location>
        <begin position="441"/>
        <end position="462"/>
    </location>
</feature>
<keyword evidence="4 7" id="KW-0812">Transmembrane</keyword>
<evidence type="ECO:0000313" key="9">
    <source>
        <dbReference type="Proteomes" id="UP000198644"/>
    </source>
</evidence>
<evidence type="ECO:0000256" key="5">
    <source>
        <dbReference type="ARBA" id="ARBA00022989"/>
    </source>
</evidence>
<evidence type="ECO:0000256" key="7">
    <source>
        <dbReference type="SAM" id="Phobius"/>
    </source>
</evidence>
<feature type="transmembrane region" description="Helical" evidence="7">
    <location>
        <begin position="378"/>
        <end position="397"/>
    </location>
</feature>
<proteinExistence type="inferred from homology"/>
<evidence type="ECO:0000313" key="8">
    <source>
        <dbReference type="EMBL" id="SFR58731.1"/>
    </source>
</evidence>
<feature type="transmembrane region" description="Helical" evidence="7">
    <location>
        <begin position="409"/>
        <end position="429"/>
    </location>
</feature>
<feature type="transmembrane region" description="Helical" evidence="7">
    <location>
        <begin position="351"/>
        <end position="372"/>
    </location>
</feature>
<dbReference type="Proteomes" id="UP000198644">
    <property type="component" value="Unassembled WGS sequence"/>
</dbReference>
<dbReference type="OrthoDB" id="5486360at2"/>
<dbReference type="RefSeq" id="WP_092010579.1">
    <property type="nucleotide sequence ID" value="NZ_FOYW01000001.1"/>
</dbReference>
<keyword evidence="9" id="KW-1185">Reference proteome</keyword>
<reference evidence="8 9" key="1">
    <citation type="submission" date="2016-10" db="EMBL/GenBank/DDBJ databases">
        <authorList>
            <person name="de Groot N.N."/>
        </authorList>
    </citation>
    <scope>NUCLEOTIDE SEQUENCE [LARGE SCALE GENOMIC DNA]</scope>
    <source>
        <strain evidence="8 9">CGMCC 1.9167</strain>
    </source>
</reference>
<accession>A0A1I6HWA1</accession>
<feature type="transmembrane region" description="Helical" evidence="7">
    <location>
        <begin position="144"/>
        <end position="164"/>
    </location>
</feature>